<proteinExistence type="predicted"/>
<name>A0A1I5VPP1_9GAMM</name>
<evidence type="ECO:0000313" key="1">
    <source>
        <dbReference type="EMBL" id="SFQ09524.1"/>
    </source>
</evidence>
<evidence type="ECO:0000313" key="2">
    <source>
        <dbReference type="Proteomes" id="UP000182692"/>
    </source>
</evidence>
<dbReference type="STRING" id="1121869.SAMN03084138_04026"/>
<dbReference type="GeneID" id="35873441"/>
<dbReference type="RefSeq" id="WP_017013479.1">
    <property type="nucleotide sequence ID" value="NZ_FOWR01000040.1"/>
</dbReference>
<dbReference type="OrthoDB" id="1948945at2"/>
<organism evidence="1 2">
    <name type="scientific">Enterovibrio norvegicus DSM 15893</name>
    <dbReference type="NCBI Taxonomy" id="1121869"/>
    <lineage>
        <taxon>Bacteria</taxon>
        <taxon>Pseudomonadati</taxon>
        <taxon>Pseudomonadota</taxon>
        <taxon>Gammaproteobacteria</taxon>
        <taxon>Vibrionales</taxon>
        <taxon>Vibrionaceae</taxon>
        <taxon>Enterovibrio</taxon>
    </lineage>
</organism>
<sequence>MTNAADIASWMNGLTRWRESQRRINIMALHDIASDMFSENANIHMCYPFGDQHGASAWINSSYHALVTAIPDAERRDTIVINGQDQQGNSWVGCCGYYCGTFIAPFLDIPPTGQFVHMRYHEFYRITPNGIEEAHVIWDIVEVMKQANAWPMAPSLGREGLVPAPATLDGIKPMNSEQSGDDNLEIVIRMLNNLGQHPSQGGPDVMRLPEAWHEDLTWYGPSGIGTCRGLSGFRQWHQIPFLNAMPDRGLDNENITLHFFAQDNYVAVTGWPNMRQTLSGDGWLGIAPTNQKITLRSLDFWRIEDKKIKENWVLIDLLDIYAQLGVDVFARLKAFNTSRPTGSVVLPKERL</sequence>
<dbReference type="InterPro" id="IPR032710">
    <property type="entry name" value="NTF2-like_dom_sf"/>
</dbReference>
<gene>
    <name evidence="1" type="ORF">SAMN03084138_04026</name>
</gene>
<dbReference type="Pfam" id="PF07366">
    <property type="entry name" value="SnoaL"/>
    <property type="match status" value="2"/>
</dbReference>
<dbReference type="SUPFAM" id="SSF54427">
    <property type="entry name" value="NTF2-like"/>
    <property type="match status" value="2"/>
</dbReference>
<reference evidence="1 2" key="1">
    <citation type="submission" date="2016-10" db="EMBL/GenBank/DDBJ databases">
        <authorList>
            <person name="de Groot N.N."/>
        </authorList>
    </citation>
    <scope>NUCLEOTIDE SEQUENCE [LARGE SCALE GENOMIC DNA]</scope>
    <source>
        <strain evidence="1 2">DSM 15893</strain>
    </source>
</reference>
<dbReference type="Proteomes" id="UP000182692">
    <property type="component" value="Unassembled WGS sequence"/>
</dbReference>
<accession>A0A1I5VPP1</accession>
<dbReference type="InterPro" id="IPR009959">
    <property type="entry name" value="Cyclase_SnoaL-like"/>
</dbReference>
<dbReference type="AlphaFoldDB" id="A0A1I5VPP1"/>
<dbReference type="PANTHER" id="PTHR38436">
    <property type="entry name" value="POLYKETIDE CYCLASE SNOAL-LIKE DOMAIN"/>
    <property type="match status" value="1"/>
</dbReference>
<dbReference type="Gene3D" id="3.10.450.50">
    <property type="match status" value="2"/>
</dbReference>
<dbReference type="GO" id="GO:0030638">
    <property type="term" value="P:polyketide metabolic process"/>
    <property type="evidence" value="ECO:0007669"/>
    <property type="project" value="InterPro"/>
</dbReference>
<dbReference type="EMBL" id="FOWR01000040">
    <property type="protein sequence ID" value="SFQ09524.1"/>
    <property type="molecule type" value="Genomic_DNA"/>
</dbReference>
<protein>
    <submittedName>
        <fullName evidence="1">SnoaL-like polyketide cyclase</fullName>
    </submittedName>
</protein>
<dbReference type="PANTHER" id="PTHR38436:SF1">
    <property type="entry name" value="ESTER CYCLASE"/>
    <property type="match status" value="1"/>
</dbReference>